<dbReference type="EMBL" id="QNRK01000001">
    <property type="protein sequence ID" value="RBP18181.1"/>
    <property type="molecule type" value="Genomic_DNA"/>
</dbReference>
<dbReference type="InterPro" id="IPR000277">
    <property type="entry name" value="Cys/Met-Metab_PyrdxlP-dep_enz"/>
</dbReference>
<gene>
    <name evidence="7" type="ORF">DFR50_101125</name>
</gene>
<comment type="cofactor">
    <cofactor evidence="1 5">
        <name>pyridoxal 5'-phosphate</name>
        <dbReference type="ChEBI" id="CHEBI:597326"/>
    </cofactor>
</comment>
<dbReference type="AlphaFoldDB" id="A0A366FUJ0"/>
<evidence type="ECO:0000256" key="4">
    <source>
        <dbReference type="ARBA" id="ARBA00022898"/>
    </source>
</evidence>
<accession>A0A366FUJ0</accession>
<dbReference type="FunFam" id="3.40.640.10:FF:000035">
    <property type="entry name" value="O-succinylhomoserine sulfhydrylase"/>
    <property type="match status" value="1"/>
</dbReference>
<dbReference type="NCBIfam" id="NF004650">
    <property type="entry name" value="PRK05994.1"/>
    <property type="match status" value="1"/>
</dbReference>
<dbReference type="GO" id="GO:0030170">
    <property type="term" value="F:pyridoxal phosphate binding"/>
    <property type="evidence" value="ECO:0007669"/>
    <property type="project" value="InterPro"/>
</dbReference>
<dbReference type="GO" id="GO:0071269">
    <property type="term" value="P:L-homocysteine biosynthetic process"/>
    <property type="evidence" value="ECO:0007669"/>
    <property type="project" value="TreeGrafter"/>
</dbReference>
<keyword evidence="4 5" id="KW-0663">Pyridoxal phosphate</keyword>
<dbReference type="InterPro" id="IPR054542">
    <property type="entry name" value="Cys_met_metab_PP"/>
</dbReference>
<dbReference type="InterPro" id="IPR015421">
    <property type="entry name" value="PyrdxlP-dep_Trfase_major"/>
</dbReference>
<dbReference type="InterPro" id="IPR036291">
    <property type="entry name" value="NAD(P)-bd_dom_sf"/>
</dbReference>
<comment type="caution">
    <text evidence="7">The sequence shown here is derived from an EMBL/GenBank/DDBJ whole genome shotgun (WGS) entry which is preliminary data.</text>
</comment>
<sequence length="600" mass="64402">MADLEPIPYPDAKLRSILERVKTIAMVGASPNWNRPSYFVMKYLQGKGYRVIPVNPAIAGERLLGETVYRSLRDIPDAIDMVDMFRAAPEAPGVAAEAIAIGAKVLWMQLGVRNDEAATVAEAAGIEVIMNRCPKIEFGRLGGELSWSGVNSGIIRNRAPAPPLPRRIKTRAAPAANLAYGFETRAIHAGAAPDPTTGARATPIYQTTAYVFDDVDHAASLFNLHDFGYIYARLTNPTVAVLEERIASLEGGRAAVAAASGHAAQFLTFFTLMGPGDEFLASRALYGGSLTQFGVSFAKLGWTCHFVDPADPENFARALTPKCKAIFIESLANPGGVVVDIERVARIAHAAGLPLIVDNTLATPYLCRPIEHGADIVVHSTTKFLSGHGNALGGVVVESGKFDWAQDGRFPSLTDPEPAYHGLKFFENFGDFAFTMKARAVGLRDFGPALAPMNAFLTITGVETLHVRMERHVANARRVAAFLAAHPKVAWVSYAGLPASPYFELAQKYLPKGAGAVFTFGVEGGYEAGIKVVESVRLFSHLANIGDTRSLILHPASTTHRQLTEAQRKAAGAGDDVIRLSIGLETADDLIRDLDQALGT</sequence>
<dbReference type="SUPFAM" id="SSF53383">
    <property type="entry name" value="PLP-dependent transferases"/>
    <property type="match status" value="1"/>
</dbReference>
<evidence type="ECO:0000256" key="1">
    <source>
        <dbReference type="ARBA" id="ARBA00001933"/>
    </source>
</evidence>
<evidence type="ECO:0000313" key="8">
    <source>
        <dbReference type="Proteomes" id="UP000253529"/>
    </source>
</evidence>
<dbReference type="PANTHER" id="PTHR43797">
    <property type="entry name" value="HOMOCYSTEINE/CYSTEINE SYNTHASE"/>
    <property type="match status" value="1"/>
</dbReference>
<dbReference type="GO" id="GO:0004124">
    <property type="term" value="F:cysteine synthase activity"/>
    <property type="evidence" value="ECO:0007669"/>
    <property type="project" value="TreeGrafter"/>
</dbReference>
<protein>
    <submittedName>
        <fullName evidence="7">O-acetylhomoserine sulfhydrylase</fullName>
    </submittedName>
</protein>
<keyword evidence="8" id="KW-1185">Reference proteome</keyword>
<dbReference type="InterPro" id="IPR006235">
    <property type="entry name" value="OAc-hSer/O-AcSer_sulfhydrylase"/>
</dbReference>
<name>A0A366FUJ0_9HYPH</name>
<evidence type="ECO:0000256" key="2">
    <source>
        <dbReference type="ARBA" id="ARBA00009077"/>
    </source>
</evidence>
<keyword evidence="3" id="KW-0808">Transferase</keyword>
<dbReference type="Gene3D" id="3.40.640.10">
    <property type="entry name" value="Type I PLP-dependent aspartate aminotransferase-like (Major domain)"/>
    <property type="match status" value="1"/>
</dbReference>
<dbReference type="GO" id="GO:0006535">
    <property type="term" value="P:cysteine biosynthetic process from serine"/>
    <property type="evidence" value="ECO:0007669"/>
    <property type="project" value="TreeGrafter"/>
</dbReference>
<reference evidence="7 8" key="1">
    <citation type="submission" date="2018-06" db="EMBL/GenBank/DDBJ databases">
        <title>Genomic Encyclopedia of Type Strains, Phase IV (KMG-IV): sequencing the most valuable type-strain genomes for metagenomic binning, comparative biology and taxonomic classification.</title>
        <authorList>
            <person name="Goeker M."/>
        </authorList>
    </citation>
    <scope>NUCLEOTIDE SEQUENCE [LARGE SCALE GENOMIC DNA]</scope>
    <source>
        <strain evidence="7 8">DSM 24875</strain>
    </source>
</reference>
<dbReference type="Pfam" id="PF01053">
    <property type="entry name" value="Cys_Met_Meta_PP"/>
    <property type="match status" value="1"/>
</dbReference>
<dbReference type="GO" id="GO:0019346">
    <property type="term" value="P:transsulfuration"/>
    <property type="evidence" value="ECO:0007669"/>
    <property type="project" value="InterPro"/>
</dbReference>
<dbReference type="PROSITE" id="PS00868">
    <property type="entry name" value="CYS_MET_METAB_PP"/>
    <property type="match status" value="1"/>
</dbReference>
<evidence type="ECO:0000256" key="5">
    <source>
        <dbReference type="RuleBase" id="RU362118"/>
    </source>
</evidence>
<dbReference type="GO" id="GO:0003961">
    <property type="term" value="F:O-acetylhomoserine aminocarboxypropyltransferase activity"/>
    <property type="evidence" value="ECO:0007669"/>
    <property type="project" value="TreeGrafter"/>
</dbReference>
<evidence type="ECO:0000259" key="6">
    <source>
        <dbReference type="SMART" id="SM00881"/>
    </source>
</evidence>
<dbReference type="SMART" id="SM00881">
    <property type="entry name" value="CoA_binding"/>
    <property type="match status" value="1"/>
</dbReference>
<dbReference type="NCBIfam" id="TIGR01326">
    <property type="entry name" value="OAH_OAS_sulfhy"/>
    <property type="match status" value="1"/>
</dbReference>
<dbReference type="Gene3D" id="3.90.1150.10">
    <property type="entry name" value="Aspartate Aminotransferase, domain 1"/>
    <property type="match status" value="1"/>
</dbReference>
<dbReference type="CDD" id="cd00614">
    <property type="entry name" value="CGS_like"/>
    <property type="match status" value="1"/>
</dbReference>
<dbReference type="Proteomes" id="UP000253529">
    <property type="component" value="Unassembled WGS sequence"/>
</dbReference>
<dbReference type="GO" id="GO:0005737">
    <property type="term" value="C:cytoplasm"/>
    <property type="evidence" value="ECO:0007669"/>
    <property type="project" value="TreeGrafter"/>
</dbReference>
<dbReference type="InterPro" id="IPR015424">
    <property type="entry name" value="PyrdxlP-dep_Trfase"/>
</dbReference>
<evidence type="ECO:0000313" key="7">
    <source>
        <dbReference type="EMBL" id="RBP18181.1"/>
    </source>
</evidence>
<organism evidence="7 8">
    <name type="scientific">Roseiarcus fermentans</name>
    <dbReference type="NCBI Taxonomy" id="1473586"/>
    <lineage>
        <taxon>Bacteria</taxon>
        <taxon>Pseudomonadati</taxon>
        <taxon>Pseudomonadota</taxon>
        <taxon>Alphaproteobacteria</taxon>
        <taxon>Hyphomicrobiales</taxon>
        <taxon>Roseiarcaceae</taxon>
        <taxon>Roseiarcus</taxon>
    </lineage>
</organism>
<proteinExistence type="inferred from homology"/>
<evidence type="ECO:0000256" key="3">
    <source>
        <dbReference type="ARBA" id="ARBA00022679"/>
    </source>
</evidence>
<dbReference type="OrthoDB" id="9805807at2"/>
<dbReference type="PANTHER" id="PTHR43797:SF2">
    <property type="entry name" value="HOMOCYSTEINE_CYSTEINE SYNTHASE"/>
    <property type="match status" value="1"/>
</dbReference>
<comment type="similarity">
    <text evidence="2 5">Belongs to the trans-sulfuration enzymes family.</text>
</comment>
<dbReference type="InterPro" id="IPR003781">
    <property type="entry name" value="CoA-bd"/>
</dbReference>
<dbReference type="SUPFAM" id="SSF51735">
    <property type="entry name" value="NAD(P)-binding Rossmann-fold domains"/>
    <property type="match status" value="1"/>
</dbReference>
<dbReference type="InterPro" id="IPR015422">
    <property type="entry name" value="PyrdxlP-dep_Trfase_small"/>
</dbReference>
<dbReference type="Gene3D" id="3.40.50.720">
    <property type="entry name" value="NAD(P)-binding Rossmann-like Domain"/>
    <property type="match status" value="1"/>
</dbReference>
<dbReference type="Pfam" id="PF13380">
    <property type="entry name" value="CoA_binding_2"/>
    <property type="match status" value="1"/>
</dbReference>
<feature type="domain" description="CoA-binding" evidence="6">
    <location>
        <begin position="18"/>
        <end position="112"/>
    </location>
</feature>